<dbReference type="PANTHER" id="PTHR11669:SF8">
    <property type="entry name" value="DNA POLYMERASE III SUBUNIT DELTA"/>
    <property type="match status" value="1"/>
</dbReference>
<dbReference type="RefSeq" id="WP_144893102.1">
    <property type="nucleotide sequence ID" value="NZ_CP042218.1"/>
</dbReference>
<name>A0A518N676_9GAMM</name>
<dbReference type="GO" id="GO:0003887">
    <property type="term" value="F:DNA-directed DNA polymerase activity"/>
    <property type="evidence" value="ECO:0007669"/>
    <property type="project" value="UniProtKB-KW"/>
</dbReference>
<organism evidence="4 5">
    <name type="scientific">Luteimonas granuli</name>
    <dbReference type="NCBI Taxonomy" id="1176533"/>
    <lineage>
        <taxon>Bacteria</taxon>
        <taxon>Pseudomonadati</taxon>
        <taxon>Pseudomonadota</taxon>
        <taxon>Gammaproteobacteria</taxon>
        <taxon>Lysobacterales</taxon>
        <taxon>Lysobacteraceae</taxon>
        <taxon>Luteimonas</taxon>
    </lineage>
</organism>
<gene>
    <name evidence="4" type="ORF">FPZ22_11495</name>
</gene>
<dbReference type="GO" id="GO:0006261">
    <property type="term" value="P:DNA-templated DNA replication"/>
    <property type="evidence" value="ECO:0007669"/>
    <property type="project" value="TreeGrafter"/>
</dbReference>
<sequence length="347" mass="37561">MSLDDAFAPWQQRMYEHAAGALDAGRMGHALLLCGPAKLGKRLVAEHLAQRVLCQSPDPAVRPCGLCRACALYRSRSQKDPIEQRPDGSLAHPWGHPGHPDAILVGHAWRMTPSPPRQQTVITVDQIRELSARLATTPQYGDAKVAIIDPAEDMNDAAANALLKTLEEPVPGRYLWLLSANPARLPATIRSRCQRLEFRLPPAGEAVAWLRSQGHADGTAAEALAAARGHPGLADAWLRDGGMALRREVAADLAKLASNAASPLEVAKAWTADESATQRLLHAADIARDDAAGLTDPRRIRKLAAWFDAANRTRELLRSTVRADLAVADLLLAWRDVAGEQAKGARR</sequence>
<keyword evidence="2" id="KW-0239">DNA-directed DNA polymerase</keyword>
<dbReference type="InterPro" id="IPR050238">
    <property type="entry name" value="DNA_Rep/Repair_Clamp_Loader"/>
</dbReference>
<keyword evidence="5" id="KW-1185">Reference proteome</keyword>
<evidence type="ECO:0000313" key="5">
    <source>
        <dbReference type="Proteomes" id="UP000316584"/>
    </source>
</evidence>
<comment type="catalytic activity">
    <reaction evidence="3">
        <text>DNA(n) + a 2'-deoxyribonucleoside 5'-triphosphate = DNA(n+1) + diphosphate</text>
        <dbReference type="Rhea" id="RHEA:22508"/>
        <dbReference type="Rhea" id="RHEA-COMP:17339"/>
        <dbReference type="Rhea" id="RHEA-COMP:17340"/>
        <dbReference type="ChEBI" id="CHEBI:33019"/>
        <dbReference type="ChEBI" id="CHEBI:61560"/>
        <dbReference type="ChEBI" id="CHEBI:173112"/>
        <dbReference type="EC" id="2.7.7.7"/>
    </reaction>
</comment>
<evidence type="ECO:0000256" key="1">
    <source>
        <dbReference type="ARBA" id="ARBA00012417"/>
    </source>
</evidence>
<dbReference type="Pfam" id="PF13177">
    <property type="entry name" value="DNA_pol3_delta2"/>
    <property type="match status" value="1"/>
</dbReference>
<reference evidence="4 5" key="1">
    <citation type="submission" date="2019-07" db="EMBL/GenBank/DDBJ databases">
        <title>Full genome sequence of Luteimonas sp. Gr-4.</title>
        <authorList>
            <person name="Im W.-T."/>
        </authorList>
    </citation>
    <scope>NUCLEOTIDE SEQUENCE [LARGE SCALE GENOMIC DNA]</scope>
    <source>
        <strain evidence="4 5">Gr-4</strain>
    </source>
</reference>
<proteinExistence type="predicted"/>
<dbReference type="KEGG" id="lug:FPZ22_11495"/>
<dbReference type="EC" id="2.7.7.7" evidence="1"/>
<dbReference type="GO" id="GO:0009360">
    <property type="term" value="C:DNA polymerase III complex"/>
    <property type="evidence" value="ECO:0007669"/>
    <property type="project" value="TreeGrafter"/>
</dbReference>
<dbReference type="AlphaFoldDB" id="A0A518N676"/>
<protein>
    <recommendedName>
        <fullName evidence="1">DNA-directed DNA polymerase</fullName>
        <ecNumber evidence="1">2.7.7.7</ecNumber>
    </recommendedName>
</protein>
<evidence type="ECO:0000256" key="2">
    <source>
        <dbReference type="ARBA" id="ARBA00022932"/>
    </source>
</evidence>
<dbReference type="PANTHER" id="PTHR11669">
    <property type="entry name" value="REPLICATION FACTOR C / DNA POLYMERASE III GAMMA-TAU SUBUNIT"/>
    <property type="match status" value="1"/>
</dbReference>
<dbReference type="EMBL" id="CP042218">
    <property type="protein sequence ID" value="QDW67426.1"/>
    <property type="molecule type" value="Genomic_DNA"/>
</dbReference>
<dbReference type="Gene3D" id="3.40.50.300">
    <property type="entry name" value="P-loop containing nucleotide triphosphate hydrolases"/>
    <property type="match status" value="1"/>
</dbReference>
<evidence type="ECO:0000313" key="4">
    <source>
        <dbReference type="EMBL" id="QDW67426.1"/>
    </source>
</evidence>
<keyword evidence="4" id="KW-0808">Transferase</keyword>
<dbReference type="Proteomes" id="UP000316584">
    <property type="component" value="Chromosome"/>
</dbReference>
<dbReference type="OrthoDB" id="9811073at2"/>
<evidence type="ECO:0000256" key="3">
    <source>
        <dbReference type="ARBA" id="ARBA00049244"/>
    </source>
</evidence>
<keyword evidence="4" id="KW-0548">Nucleotidyltransferase</keyword>
<dbReference type="InterPro" id="IPR027417">
    <property type="entry name" value="P-loop_NTPase"/>
</dbReference>
<dbReference type="SUPFAM" id="SSF52540">
    <property type="entry name" value="P-loop containing nucleoside triphosphate hydrolases"/>
    <property type="match status" value="1"/>
</dbReference>
<accession>A0A518N676</accession>